<keyword evidence="4" id="KW-0647">Proteasome</keyword>
<dbReference type="EMBL" id="MU006089">
    <property type="protein sequence ID" value="KAF2842823.1"/>
    <property type="molecule type" value="Genomic_DNA"/>
</dbReference>
<evidence type="ECO:0000256" key="1">
    <source>
        <dbReference type="ARBA" id="ARBA00004496"/>
    </source>
</evidence>
<evidence type="ECO:0000313" key="8">
    <source>
        <dbReference type="Proteomes" id="UP000799429"/>
    </source>
</evidence>
<reference evidence="7" key="1">
    <citation type="journal article" date="2020" name="Stud. Mycol.">
        <title>101 Dothideomycetes genomes: a test case for predicting lifestyles and emergence of pathogens.</title>
        <authorList>
            <person name="Haridas S."/>
            <person name="Albert R."/>
            <person name="Binder M."/>
            <person name="Bloem J."/>
            <person name="Labutti K."/>
            <person name="Salamov A."/>
            <person name="Andreopoulos B."/>
            <person name="Baker S."/>
            <person name="Barry K."/>
            <person name="Bills G."/>
            <person name="Bluhm B."/>
            <person name="Cannon C."/>
            <person name="Castanera R."/>
            <person name="Culley D."/>
            <person name="Daum C."/>
            <person name="Ezra D."/>
            <person name="Gonzalez J."/>
            <person name="Henrissat B."/>
            <person name="Kuo A."/>
            <person name="Liang C."/>
            <person name="Lipzen A."/>
            <person name="Lutzoni F."/>
            <person name="Magnuson J."/>
            <person name="Mondo S."/>
            <person name="Nolan M."/>
            <person name="Ohm R."/>
            <person name="Pangilinan J."/>
            <person name="Park H.-J."/>
            <person name="Ramirez L."/>
            <person name="Alfaro M."/>
            <person name="Sun H."/>
            <person name="Tritt A."/>
            <person name="Yoshinaga Y."/>
            <person name="Zwiers L.-H."/>
            <person name="Turgeon B."/>
            <person name="Goodwin S."/>
            <person name="Spatafora J."/>
            <person name="Crous P."/>
            <person name="Grigoriev I."/>
        </authorList>
    </citation>
    <scope>NUCLEOTIDE SEQUENCE</scope>
    <source>
        <strain evidence="7">CBS 101060</strain>
    </source>
</reference>
<dbReference type="Pfam" id="PF13001">
    <property type="entry name" value="ECM29_N"/>
    <property type="match status" value="1"/>
</dbReference>
<evidence type="ECO:0000259" key="6">
    <source>
        <dbReference type="Pfam" id="PF24492"/>
    </source>
</evidence>
<dbReference type="Proteomes" id="UP000799429">
    <property type="component" value="Unassembled WGS sequence"/>
</dbReference>
<accession>A0A9P4SJQ3</accession>
<evidence type="ECO:0000259" key="5">
    <source>
        <dbReference type="Pfam" id="PF13001"/>
    </source>
</evidence>
<gene>
    <name evidence="7" type="ORF">M501DRAFT_925208</name>
</gene>
<comment type="caution">
    <text evidence="7">The sequence shown here is derived from an EMBL/GenBank/DDBJ whole genome shotgun (WGS) entry which is preliminary data.</text>
</comment>
<dbReference type="GO" id="GO:0005634">
    <property type="term" value="C:nucleus"/>
    <property type="evidence" value="ECO:0007669"/>
    <property type="project" value="TreeGrafter"/>
</dbReference>
<proteinExistence type="predicted"/>
<dbReference type="PANTHER" id="PTHR23346">
    <property type="entry name" value="TRANSLATIONAL ACTIVATOR GCN1-RELATED"/>
    <property type="match status" value="1"/>
</dbReference>
<dbReference type="InterPro" id="IPR011989">
    <property type="entry name" value="ARM-like"/>
</dbReference>
<evidence type="ECO:0000313" key="7">
    <source>
        <dbReference type="EMBL" id="KAF2842823.1"/>
    </source>
</evidence>
<dbReference type="InterPro" id="IPR024372">
    <property type="entry name" value="Ecm29_N"/>
</dbReference>
<organism evidence="7 8">
    <name type="scientific">Patellaria atrata CBS 101060</name>
    <dbReference type="NCBI Taxonomy" id="1346257"/>
    <lineage>
        <taxon>Eukaryota</taxon>
        <taxon>Fungi</taxon>
        <taxon>Dikarya</taxon>
        <taxon>Ascomycota</taxon>
        <taxon>Pezizomycotina</taxon>
        <taxon>Dothideomycetes</taxon>
        <taxon>Dothideomycetes incertae sedis</taxon>
        <taxon>Patellariales</taxon>
        <taxon>Patellariaceae</taxon>
        <taxon>Patellaria</taxon>
    </lineage>
</organism>
<dbReference type="GO" id="GO:0043248">
    <property type="term" value="P:proteasome assembly"/>
    <property type="evidence" value="ECO:0007669"/>
    <property type="project" value="InterPro"/>
</dbReference>
<dbReference type="InterPro" id="IPR055443">
    <property type="entry name" value="HEAT_ECM29"/>
</dbReference>
<dbReference type="GO" id="GO:0000502">
    <property type="term" value="C:proteasome complex"/>
    <property type="evidence" value="ECO:0007669"/>
    <property type="project" value="UniProtKB-KW"/>
</dbReference>
<dbReference type="Gene3D" id="1.25.10.10">
    <property type="entry name" value="Leucine-rich Repeat Variant"/>
    <property type="match status" value="3"/>
</dbReference>
<keyword evidence="8" id="KW-1185">Reference proteome</keyword>
<evidence type="ECO:0000256" key="4">
    <source>
        <dbReference type="ARBA" id="ARBA00022942"/>
    </source>
</evidence>
<comment type="subcellular location">
    <subcellularLocation>
        <location evidence="1">Cytoplasm</location>
    </subcellularLocation>
</comment>
<keyword evidence="2" id="KW-0963">Cytoplasm</keyword>
<protein>
    <submittedName>
        <fullName evidence="7">ARM repeat-containing protein</fullName>
    </submittedName>
</protein>
<evidence type="ECO:0000256" key="3">
    <source>
        <dbReference type="ARBA" id="ARBA00022737"/>
    </source>
</evidence>
<dbReference type="SUPFAM" id="SSF48371">
    <property type="entry name" value="ARM repeat"/>
    <property type="match status" value="2"/>
</dbReference>
<dbReference type="OrthoDB" id="16066at2759"/>
<name>A0A9P4SJQ3_9PEZI</name>
<feature type="domain" description="Proteasome component Ecm29 N-terminal" evidence="5">
    <location>
        <begin position="18"/>
        <end position="519"/>
    </location>
</feature>
<feature type="domain" description="Proteasome adapter and scaffold protein ECM29 HEAT-repeat" evidence="6">
    <location>
        <begin position="1306"/>
        <end position="1467"/>
    </location>
</feature>
<dbReference type="InterPro" id="IPR016024">
    <property type="entry name" value="ARM-type_fold"/>
</dbReference>
<evidence type="ECO:0000256" key="2">
    <source>
        <dbReference type="ARBA" id="ARBA00022490"/>
    </source>
</evidence>
<dbReference type="GO" id="GO:0005737">
    <property type="term" value="C:cytoplasm"/>
    <property type="evidence" value="ECO:0007669"/>
    <property type="project" value="UniProtKB-SubCell"/>
</dbReference>
<dbReference type="GO" id="GO:0036503">
    <property type="term" value="P:ERAD pathway"/>
    <property type="evidence" value="ECO:0007669"/>
    <property type="project" value="TreeGrafter"/>
</dbReference>
<dbReference type="GO" id="GO:0060090">
    <property type="term" value="F:molecular adaptor activity"/>
    <property type="evidence" value="ECO:0007669"/>
    <property type="project" value="InterPro"/>
</dbReference>
<dbReference type="Pfam" id="PF24492">
    <property type="entry name" value="HEAT_ECM29"/>
    <property type="match status" value="1"/>
</dbReference>
<dbReference type="PANTHER" id="PTHR23346:SF19">
    <property type="entry name" value="PROTEASOME ADAPTER AND SCAFFOLD PROTEIN ECM29"/>
    <property type="match status" value="1"/>
</dbReference>
<keyword evidence="3" id="KW-0677">Repeat</keyword>
<sequence length="1682" mass="187481">MTSSATPSSMEAKELSLIGKVELRIALADSDSKLEGLLKTYLAPLLLKLTSEHQSVRNKVISVCQHINTRIKPQSIQLPVASLLKQFKDNPDVALIRHFDLLYIQQGIVRLSGSERLDLLPILIHGLSSDVERSQNHGSQLFHLLLRLLHHFILPPKGSKEDERLRKTLDVSDEDAIFLSKWFGKLILLNISKNSTGPPPGLSVDDYKFLTVHGNPDAWNPLASSGLNLTETKVLVIRFLASGLFKDDERFLPAIFASADANSRLYEVAEDVLKRVVPVINLENQALMIELYNIYFGETGPAGSVPARTGLRTKILTYLSKSVASTTEPARIIRVVEEGLLATDTGPRRAETSGSNRGREIFKHRQAVFAYVNFVARRSDPTVLRQVVSPLLDQLKSFILDQGWPQPDQNEDFGLRGYVYEVIGLLAKADPQSILADSELTLLRWLFCSLQQDTSGKDTAVSIEEALSTMLVCYSSDLDETLKSNLRALLLNTRYVAVRYANKCLPYTDIAARWINILAVGAESSKNREVIEEGKRGLNPHWNRLLHTVDFADRESTKSVELPDFAEIVSYIFFQQGESDMDLDNLSPEQQVKRFLERYPRAFLPTLGYCRQIFYAQALQAENISVDLSADWSSKLDAAISADQEARSAIRRYIRNLMSEASPAQSSLIILLQACFLSLTDDHLNEKNNNMELYLIELCSLSPDYLVSHICSSLRSLELAILSNNHRRRTFGAHAFGILASHPDVDTSTVQELVTSMLDKITSWREAVGSGLNSIHGMLLAIAYLLSRLSLRNRPKDKFSEILPKYCFPLFDVIEGASDNTLQEAAILSINQLSLSFVLQPTLISQHISFKTLVDKISIVAKKGNEKAIIALGHLAMITRDEKLEGTESTSRAYIREEIYKLHEIRQPETQFAVGNALSCLACGWDSSALASELDVDAPKLTEMDVESTLDEILQRTLKDCKASKPSLRKASVIWLLNLLEYCGQTSEMKGNLPKCQAAFKSCLGDRDELVQEAASRGLGLVYERGDRDLRDDLVRDLVSTFSSDNKSQLAGNVTADTELFEAGALPTGEGSVTTYKDILSLASEVGDSSLVYKFMSLASNNAIWSSRAAFGRFGLSNILSDSSVNGYLAENPKLYPKLYRYKFDPNPNVQRSMNIIWNALVKDSNKTIDKYFEPILKDLLSSILGKEWRVRQASCAAIADLVQGRPLERYESYLEQIWTVCFKVLDDIKLSVRAAAASLARTLTGILTRSLEATDSSSKSADVMLKNVLPFLLSTSGLESNVEGVQAFALTTLLSIIKKSSAKTLRPFIPELVEKLLGLFSSLEPQAVNYIHLNASKYNLTEHKIDEMRLSSIRGSPLMESVERCLDLLDDETMQALVPRLENAMKTAVGLPSKVACGRVLVTMSTRHNLIFRPHGDHFLKLLEKRVLDRNDTVSSSYAASLGYVARVCSDEQILQQIQYCQKLYFDSEDDRHRVIAGTIIHAFSKYATDRFDSLSSDLLPFVFLAKHDSNDSVKEIFTDTWNENVAGPRAVSLYLKEIVNLAKDHLDSPKWALKHASARTLAGLIVSITTPNEDISIPNAETIWPVLDKAIAGKTWEGKEVVLAAFVRFVGKTRVYWVKEKDVGNQIIKVKLRRFIPLYSSMMLMTQRSSSAKLNAKTLLIANTPSALSVKSPSLERTSI</sequence>